<sequence>MRDGLAINIMGMPMSQAQHGQQASLGTANASLAWGLLIESPQVDELGGAAAESEDQQGVTENCSEDGDTEQENTAHVCRSDQATGVAATGTQLTPADREPDKEDGLARGTAPA</sequence>
<comment type="caution">
    <text evidence="2">The sequence shown here is derived from an EMBL/GenBank/DDBJ whole genome shotgun (WGS) entry which is preliminary data.</text>
</comment>
<dbReference type="EMBL" id="BLLF01000699">
    <property type="protein sequence ID" value="GFH14199.1"/>
    <property type="molecule type" value="Genomic_DNA"/>
</dbReference>
<proteinExistence type="predicted"/>
<dbReference type="AlphaFoldDB" id="A0A699Z552"/>
<feature type="region of interest" description="Disordered" evidence="1">
    <location>
        <begin position="46"/>
        <end position="113"/>
    </location>
</feature>
<gene>
    <name evidence="2" type="ORF">HaLaN_10212</name>
</gene>
<accession>A0A699Z552</accession>
<dbReference type="Proteomes" id="UP000485058">
    <property type="component" value="Unassembled WGS sequence"/>
</dbReference>
<protein>
    <submittedName>
        <fullName evidence="2">Uncharacterized protein</fullName>
    </submittedName>
</protein>
<evidence type="ECO:0000256" key="1">
    <source>
        <dbReference type="SAM" id="MobiDB-lite"/>
    </source>
</evidence>
<organism evidence="2 3">
    <name type="scientific">Haematococcus lacustris</name>
    <name type="common">Green alga</name>
    <name type="synonym">Haematococcus pluvialis</name>
    <dbReference type="NCBI Taxonomy" id="44745"/>
    <lineage>
        <taxon>Eukaryota</taxon>
        <taxon>Viridiplantae</taxon>
        <taxon>Chlorophyta</taxon>
        <taxon>core chlorophytes</taxon>
        <taxon>Chlorophyceae</taxon>
        <taxon>CS clade</taxon>
        <taxon>Chlamydomonadales</taxon>
        <taxon>Haematococcaceae</taxon>
        <taxon>Haematococcus</taxon>
    </lineage>
</organism>
<feature type="non-terminal residue" evidence="2">
    <location>
        <position position="113"/>
    </location>
</feature>
<evidence type="ECO:0000313" key="3">
    <source>
        <dbReference type="Proteomes" id="UP000485058"/>
    </source>
</evidence>
<feature type="compositionally biased region" description="Basic and acidic residues" evidence="1">
    <location>
        <begin position="96"/>
        <end position="106"/>
    </location>
</feature>
<name>A0A699Z552_HAELA</name>
<reference evidence="2 3" key="1">
    <citation type="submission" date="2020-02" db="EMBL/GenBank/DDBJ databases">
        <title>Draft genome sequence of Haematococcus lacustris strain NIES-144.</title>
        <authorList>
            <person name="Morimoto D."/>
            <person name="Nakagawa S."/>
            <person name="Yoshida T."/>
            <person name="Sawayama S."/>
        </authorList>
    </citation>
    <scope>NUCLEOTIDE SEQUENCE [LARGE SCALE GENOMIC DNA]</scope>
    <source>
        <strain evidence="2 3">NIES-144</strain>
    </source>
</reference>
<evidence type="ECO:0000313" key="2">
    <source>
        <dbReference type="EMBL" id="GFH14199.1"/>
    </source>
</evidence>
<keyword evidence="3" id="KW-1185">Reference proteome</keyword>